<dbReference type="EMBL" id="KX397364">
    <property type="protein sequence ID" value="ANZ48299.1"/>
    <property type="molecule type" value="Genomic_DNA"/>
</dbReference>
<dbReference type="KEGG" id="vg:29057236"/>
<evidence type="ECO:0000313" key="2">
    <source>
        <dbReference type="Proteomes" id="UP000202181"/>
    </source>
</evidence>
<name>A0A1B2IAJ6_9CAUD</name>
<proteinExistence type="predicted"/>
<keyword evidence="2" id="KW-1185">Reference proteome</keyword>
<accession>A0A1B2IAJ6</accession>
<evidence type="ECO:0000313" key="1">
    <source>
        <dbReference type="EMBL" id="ANZ48299.1"/>
    </source>
</evidence>
<dbReference type="RefSeq" id="YP_009290904.1">
    <property type="nucleotide sequence ID" value="NC_031107.2"/>
</dbReference>
<protein>
    <submittedName>
        <fullName evidence="1">Uncharacterized protein</fullName>
    </submittedName>
</protein>
<dbReference type="GeneID" id="29057236"/>
<organism evidence="1 2">
    <name type="scientific">Erwinia phage vB_EamM_Asesino</name>
    <dbReference type="NCBI Taxonomy" id="1883370"/>
    <lineage>
        <taxon>Viruses</taxon>
        <taxon>Duplodnaviria</taxon>
        <taxon>Heunggongvirae</taxon>
        <taxon>Uroviricota</taxon>
        <taxon>Caudoviricetes</taxon>
        <taxon>Chimalliviridae</taxon>
        <taxon>Erskinevirus</taxon>
        <taxon>Erskinevirus asesino</taxon>
    </lineage>
</organism>
<dbReference type="Proteomes" id="UP000202181">
    <property type="component" value="Segment"/>
</dbReference>
<reference evidence="1" key="1">
    <citation type="submission" date="2016-06" db="EMBL/GenBank/DDBJ databases">
        <authorList>
            <person name="Berg J.A."/>
            <person name="Hyde J.R."/>
            <person name="Breakwell D.P."/>
            <person name="Hope S."/>
            <person name="Grose J.H."/>
        </authorList>
    </citation>
    <scope>NUCLEOTIDE SEQUENCE [LARGE SCALE GENOMIC DNA]</scope>
</reference>
<gene>
    <name evidence="1" type="ORF">ASESINO_286</name>
</gene>
<sequence length="183" mass="20949">MFVLHHDVFSLTSTSNIALAENWQEDIADHLRDLVRVDNQDNRYIVWYRSNDTPGFIFVIAPVEDRHYIYVKDKLNNETGKGLREVLEAEGDLDKYFLCATTMTPEEWEGVTFHGVALDVTERATNDLIRDFIGSAADELIRHRDGLSEGQNAVLFLTGKFTEDDIAELEQSGFELGNLLYKF</sequence>